<keyword evidence="6 15" id="KW-0812">Transmembrane</keyword>
<keyword evidence="9" id="KW-0067">ATP-binding</keyword>
<dbReference type="PANTHER" id="PTHR34299">
    <property type="entry name" value="DIACYLGLYCEROL KINASE"/>
    <property type="match status" value="1"/>
</dbReference>
<comment type="subcellular location">
    <subcellularLocation>
        <location evidence="1">Cell membrane</location>
        <topology evidence="1">Multi-pass membrane protein</topology>
    </subcellularLocation>
</comment>
<dbReference type="Proteomes" id="UP001168540">
    <property type="component" value="Unassembled WGS sequence"/>
</dbReference>
<name>A0ABT7XV80_9NEIS</name>
<keyword evidence="17" id="KW-1185">Reference proteome</keyword>
<keyword evidence="11" id="KW-0443">Lipid metabolism</keyword>
<organism evidence="16 17">
    <name type="scientific">Crenobacter oryzisoli</name>
    <dbReference type="NCBI Taxonomy" id="3056844"/>
    <lineage>
        <taxon>Bacteria</taxon>
        <taxon>Pseudomonadati</taxon>
        <taxon>Pseudomonadota</taxon>
        <taxon>Betaproteobacteria</taxon>
        <taxon>Neisseriales</taxon>
        <taxon>Neisseriaceae</taxon>
        <taxon>Crenobacter</taxon>
    </lineage>
</organism>
<comment type="similarity">
    <text evidence="2">Belongs to the bacterial diacylglycerol kinase family.</text>
</comment>
<feature type="transmembrane region" description="Helical" evidence="15">
    <location>
        <begin position="34"/>
        <end position="52"/>
    </location>
</feature>
<evidence type="ECO:0000256" key="8">
    <source>
        <dbReference type="ARBA" id="ARBA00022777"/>
    </source>
</evidence>
<dbReference type="Pfam" id="PF01219">
    <property type="entry name" value="DAGK_prokar"/>
    <property type="match status" value="1"/>
</dbReference>
<dbReference type="GO" id="GO:0004143">
    <property type="term" value="F:ATP-dependent diacylglycerol kinase activity"/>
    <property type="evidence" value="ECO:0007669"/>
    <property type="project" value="UniProtKB-EC"/>
</dbReference>
<keyword evidence="4" id="KW-0444">Lipid biosynthesis</keyword>
<dbReference type="EMBL" id="JAUEDK010000068">
    <property type="protein sequence ID" value="MDN0077439.1"/>
    <property type="molecule type" value="Genomic_DNA"/>
</dbReference>
<dbReference type="PANTHER" id="PTHR34299:SF1">
    <property type="entry name" value="DIACYLGLYCEROL KINASE"/>
    <property type="match status" value="1"/>
</dbReference>
<protein>
    <submittedName>
        <fullName evidence="16">Diacylglycerol kinase</fullName>
        <ecNumber evidence="16">2.7.1.107</ecNumber>
    </submittedName>
</protein>
<evidence type="ECO:0000256" key="12">
    <source>
        <dbReference type="ARBA" id="ARBA00023136"/>
    </source>
</evidence>
<evidence type="ECO:0000256" key="15">
    <source>
        <dbReference type="SAM" id="Phobius"/>
    </source>
</evidence>
<evidence type="ECO:0000313" key="16">
    <source>
        <dbReference type="EMBL" id="MDN0077439.1"/>
    </source>
</evidence>
<evidence type="ECO:0000256" key="2">
    <source>
        <dbReference type="ARBA" id="ARBA00005967"/>
    </source>
</evidence>
<keyword evidence="10 15" id="KW-1133">Transmembrane helix</keyword>
<dbReference type="RefSeq" id="WP_289832076.1">
    <property type="nucleotide sequence ID" value="NZ_JAUEDK010000068.1"/>
</dbReference>
<reference evidence="16" key="1">
    <citation type="submission" date="2023-06" db="EMBL/GenBank/DDBJ databases">
        <authorList>
            <person name="Zhang S."/>
        </authorList>
    </citation>
    <scope>NUCLEOTIDE SEQUENCE</scope>
    <source>
        <strain evidence="16">SG2303</strain>
    </source>
</reference>
<evidence type="ECO:0000256" key="11">
    <source>
        <dbReference type="ARBA" id="ARBA00023098"/>
    </source>
</evidence>
<evidence type="ECO:0000256" key="3">
    <source>
        <dbReference type="ARBA" id="ARBA00022475"/>
    </source>
</evidence>
<comment type="caution">
    <text evidence="16">The sequence shown here is derived from an EMBL/GenBank/DDBJ whole genome shotgun (WGS) entry which is preliminary data.</text>
</comment>
<keyword evidence="8 16" id="KW-0418">Kinase</keyword>
<evidence type="ECO:0000256" key="7">
    <source>
        <dbReference type="ARBA" id="ARBA00022741"/>
    </source>
</evidence>
<gene>
    <name evidence="16" type="ORF">QU481_21675</name>
</gene>
<evidence type="ECO:0000256" key="14">
    <source>
        <dbReference type="ARBA" id="ARBA00023264"/>
    </source>
</evidence>
<dbReference type="InterPro" id="IPR036945">
    <property type="entry name" value="DAGK_sf"/>
</dbReference>
<dbReference type="Gene3D" id="1.10.287.3610">
    <property type="match status" value="1"/>
</dbReference>
<evidence type="ECO:0000256" key="13">
    <source>
        <dbReference type="ARBA" id="ARBA00023209"/>
    </source>
</evidence>
<keyword evidence="7" id="KW-0547">Nucleotide-binding</keyword>
<keyword evidence="14" id="KW-1208">Phospholipid metabolism</keyword>
<evidence type="ECO:0000256" key="4">
    <source>
        <dbReference type="ARBA" id="ARBA00022516"/>
    </source>
</evidence>
<proteinExistence type="inferred from homology"/>
<dbReference type="CDD" id="cd14263">
    <property type="entry name" value="DAGK_IM_like"/>
    <property type="match status" value="1"/>
</dbReference>
<evidence type="ECO:0000256" key="5">
    <source>
        <dbReference type="ARBA" id="ARBA00022679"/>
    </source>
</evidence>
<keyword evidence="5 16" id="KW-0808">Transferase</keyword>
<keyword evidence="13" id="KW-0594">Phospholipid biosynthesis</keyword>
<keyword evidence="12 15" id="KW-0472">Membrane</keyword>
<dbReference type="EC" id="2.7.1.107" evidence="16"/>
<feature type="transmembrane region" description="Helical" evidence="15">
    <location>
        <begin position="58"/>
        <end position="80"/>
    </location>
</feature>
<feature type="transmembrane region" description="Helical" evidence="15">
    <location>
        <begin position="101"/>
        <end position="122"/>
    </location>
</feature>
<accession>A0ABT7XV80</accession>
<evidence type="ECO:0000256" key="6">
    <source>
        <dbReference type="ARBA" id="ARBA00022692"/>
    </source>
</evidence>
<evidence type="ECO:0000313" key="17">
    <source>
        <dbReference type="Proteomes" id="UP001168540"/>
    </source>
</evidence>
<dbReference type="InterPro" id="IPR000829">
    <property type="entry name" value="DAGK"/>
</dbReference>
<evidence type="ECO:0000256" key="9">
    <source>
        <dbReference type="ARBA" id="ARBA00022840"/>
    </source>
</evidence>
<keyword evidence="3" id="KW-1003">Cell membrane</keyword>
<evidence type="ECO:0000256" key="1">
    <source>
        <dbReference type="ARBA" id="ARBA00004651"/>
    </source>
</evidence>
<sequence>MARLEKDPNVKNRPFLERLEFALSGISAAWRSEASFRTQIIVMIGVLLALLWLRPAAIWWAMTVLAIGAVLAAELFNTALEHVIDHLHPEHAAKIKIAKDCAAGAVLVLCVAAIALFLILLMQT</sequence>
<evidence type="ECO:0000256" key="10">
    <source>
        <dbReference type="ARBA" id="ARBA00022989"/>
    </source>
</evidence>